<evidence type="ECO:0000256" key="7">
    <source>
        <dbReference type="RuleBase" id="RU003915"/>
    </source>
</evidence>
<dbReference type="GO" id="GO:0006457">
    <property type="term" value="P:protein folding"/>
    <property type="evidence" value="ECO:0007669"/>
    <property type="project" value="InterPro"/>
</dbReference>
<reference evidence="9 10" key="2">
    <citation type="submission" date="2019-05" db="EMBL/GenBank/DDBJ databases">
        <title>Genome evolution of the obligate endosymbiont Buchnera aphidicola.</title>
        <authorList>
            <person name="Moran N.A."/>
        </authorList>
    </citation>
    <scope>NUCLEOTIDE SEQUENCE [LARGE SCALE GENOMIC DNA]</scope>
    <source>
        <strain evidence="9 10">Hta</strain>
    </source>
</reference>
<dbReference type="Pfam" id="PF01346">
    <property type="entry name" value="FKBP_N"/>
    <property type="match status" value="1"/>
</dbReference>
<sequence length="241" mass="26929">MILLVPKSFSEPIFFNSVHLTSFSKETKKFENDDDKSGYALGVSLGHYINESFEKQKKIGIHLDKNSLLQGVQDVISGNLKLSHQEIASILTKLEERLKNATKIELEKNTKENFIKGALYMKKFSKNKDVKKTASGLLYLVENPGSGETITNDTKIVLHYKGSFINGVEFDNSYKRGEPVSLMLKDVILGWQEGLKHIKKGGKITLVIPPHLAYGDKFVNGIPGNSTLIFNIELLDVISSE</sequence>
<evidence type="ECO:0000313" key="9">
    <source>
        <dbReference type="EMBL" id="QCI21890.1"/>
    </source>
</evidence>
<proteinExistence type="inferred from homology"/>
<evidence type="ECO:0000256" key="5">
    <source>
        <dbReference type="ARBA" id="ARBA00023235"/>
    </source>
</evidence>
<dbReference type="EMBL" id="CP034873">
    <property type="protein sequence ID" value="QCI21890.1"/>
    <property type="molecule type" value="Genomic_DNA"/>
</dbReference>
<dbReference type="Pfam" id="PF00254">
    <property type="entry name" value="FKBP_C"/>
    <property type="match status" value="1"/>
</dbReference>
<dbReference type="NCBIfam" id="NF008150">
    <property type="entry name" value="PRK10902.1"/>
    <property type="match status" value="1"/>
</dbReference>
<feature type="domain" description="PPIase FKBP-type" evidence="8">
    <location>
        <begin position="153"/>
        <end position="238"/>
    </location>
</feature>
<evidence type="ECO:0000313" key="10">
    <source>
        <dbReference type="Proteomes" id="UP000298773"/>
    </source>
</evidence>
<evidence type="ECO:0000256" key="2">
    <source>
        <dbReference type="ARBA" id="ARBA00002388"/>
    </source>
</evidence>
<keyword evidence="5 6" id="KW-0413">Isomerase</keyword>
<evidence type="ECO:0000256" key="4">
    <source>
        <dbReference type="ARBA" id="ARBA00023110"/>
    </source>
</evidence>
<keyword evidence="4 6" id="KW-0697">Rotamase</keyword>
<reference evidence="9 10" key="1">
    <citation type="submission" date="2018-12" db="EMBL/GenBank/DDBJ databases">
        <authorList>
            <person name="Chong R.A."/>
        </authorList>
    </citation>
    <scope>NUCLEOTIDE SEQUENCE [LARGE SCALE GENOMIC DNA]</scope>
    <source>
        <strain evidence="9 10">Hta</strain>
    </source>
</reference>
<organism evidence="9 10">
    <name type="scientific">Buchnera aphidicola</name>
    <name type="common">Hyadaphis tataricae</name>
    <dbReference type="NCBI Taxonomy" id="1241859"/>
    <lineage>
        <taxon>Bacteria</taxon>
        <taxon>Pseudomonadati</taxon>
        <taxon>Pseudomonadota</taxon>
        <taxon>Gammaproteobacteria</taxon>
        <taxon>Enterobacterales</taxon>
        <taxon>Erwiniaceae</taxon>
        <taxon>Buchnera</taxon>
    </lineage>
</organism>
<dbReference type="PANTHER" id="PTHR43811">
    <property type="entry name" value="FKBP-TYPE PEPTIDYL-PROLYL CIS-TRANS ISOMERASE FKPA"/>
    <property type="match status" value="1"/>
</dbReference>
<dbReference type="Proteomes" id="UP000298773">
    <property type="component" value="Chromosome"/>
</dbReference>
<protein>
    <recommendedName>
        <fullName evidence="7">Peptidyl-prolyl cis-trans isomerase</fullName>
        <ecNumber evidence="7">5.2.1.8</ecNumber>
    </recommendedName>
</protein>
<comment type="catalytic activity">
    <reaction evidence="1 6 7">
        <text>[protein]-peptidylproline (omega=180) = [protein]-peptidylproline (omega=0)</text>
        <dbReference type="Rhea" id="RHEA:16237"/>
        <dbReference type="Rhea" id="RHEA-COMP:10747"/>
        <dbReference type="Rhea" id="RHEA-COMP:10748"/>
        <dbReference type="ChEBI" id="CHEBI:83833"/>
        <dbReference type="ChEBI" id="CHEBI:83834"/>
        <dbReference type="EC" id="5.2.1.8"/>
    </reaction>
</comment>
<accession>A0A4D6Y7Q0</accession>
<dbReference type="PANTHER" id="PTHR43811:SF19">
    <property type="entry name" value="39 KDA FK506-BINDING NUCLEAR PROTEIN"/>
    <property type="match status" value="1"/>
</dbReference>
<evidence type="ECO:0000256" key="1">
    <source>
        <dbReference type="ARBA" id="ARBA00000971"/>
    </source>
</evidence>
<comment type="similarity">
    <text evidence="3 7">Belongs to the FKBP-type PPIase family.</text>
</comment>
<dbReference type="InterPro" id="IPR036944">
    <property type="entry name" value="PPIase_FKBP_N_sf"/>
</dbReference>
<dbReference type="GO" id="GO:0003755">
    <property type="term" value="F:peptidyl-prolyl cis-trans isomerase activity"/>
    <property type="evidence" value="ECO:0007669"/>
    <property type="project" value="UniProtKB-UniRule"/>
</dbReference>
<dbReference type="OrthoDB" id="9814548at2"/>
<evidence type="ECO:0000256" key="3">
    <source>
        <dbReference type="ARBA" id="ARBA00006577"/>
    </source>
</evidence>
<dbReference type="InterPro" id="IPR046357">
    <property type="entry name" value="PPIase_dom_sf"/>
</dbReference>
<dbReference type="PROSITE" id="PS50059">
    <property type="entry name" value="FKBP_PPIASE"/>
    <property type="match status" value="1"/>
</dbReference>
<dbReference type="InterPro" id="IPR001179">
    <property type="entry name" value="PPIase_FKBP_dom"/>
</dbReference>
<evidence type="ECO:0000259" key="8">
    <source>
        <dbReference type="PROSITE" id="PS50059"/>
    </source>
</evidence>
<dbReference type="InterPro" id="IPR000774">
    <property type="entry name" value="PPIase_FKBP_N"/>
</dbReference>
<dbReference type="EC" id="5.2.1.8" evidence="7"/>
<gene>
    <name evidence="9" type="ORF">D9V69_02665</name>
</gene>
<dbReference type="Gene3D" id="1.10.287.460">
    <property type="entry name" value="Peptidyl-prolyl cis-trans isomerase, FKBP-type, N-terminal domain"/>
    <property type="match status" value="1"/>
</dbReference>
<dbReference type="SUPFAM" id="SSF54534">
    <property type="entry name" value="FKBP-like"/>
    <property type="match status" value="1"/>
</dbReference>
<name>A0A4D6Y7Q0_9GAMM</name>
<dbReference type="Gene3D" id="3.10.50.40">
    <property type="match status" value="1"/>
</dbReference>
<evidence type="ECO:0000256" key="6">
    <source>
        <dbReference type="PROSITE-ProRule" id="PRU00277"/>
    </source>
</evidence>
<comment type="function">
    <text evidence="2">PPIases accelerate the folding of proteins. It catalyzes the cis-trans isomerization of proline imidic peptide bonds in oligopeptides.</text>
</comment>
<dbReference type="AlphaFoldDB" id="A0A4D6Y7Q0"/>